<dbReference type="Gene3D" id="3.50.50.60">
    <property type="entry name" value="FAD/NAD(P)-binding domain"/>
    <property type="match status" value="1"/>
</dbReference>
<sequence>MSANNFRAIVIGGGPVGLTAAHALQRAGIDFLLLERRPHVVIDAGSNLVLNPLGIRALAQLDLAEPLNAVSSPLGEINRLDHNGRDIGDVHLFIQLAAILGIAPRVISRHDLTRVLYDTLPAEAQQKLLGNKKLSEITPTANGVVVTCADGSSYEGSIVIGADGAHSLVRDLMRKLSLEKASSEQVNAEHPFLTTYRALWVRFPRPTAIPVGTVSETHGTKLATQSFYGEETGVIGAYERMEAPTTDRIRYSQEDQEALIKRWGHLPVSSGSVNLTLGDVYDSRLESGLVSLEEGVVENWSWNGRVTLAGDAAHKFTPSTGAGCNNGMVDIVALVTELQTICSKTSDSALSSSAVDSAFRAYQSTRYNAVVSECAGASMATAAATWQTVIHKFVDRRIICRHAITKFLISRGAKSAARSTALDSAASEPRGSAGQPFGAPTPGTLLRAH</sequence>
<feature type="domain" description="FAD-binding" evidence="6">
    <location>
        <begin position="8"/>
        <end position="351"/>
    </location>
</feature>
<dbReference type="GO" id="GO:0071949">
    <property type="term" value="F:FAD binding"/>
    <property type="evidence" value="ECO:0007669"/>
    <property type="project" value="InterPro"/>
</dbReference>
<evidence type="ECO:0000256" key="1">
    <source>
        <dbReference type="ARBA" id="ARBA00007992"/>
    </source>
</evidence>
<evidence type="ECO:0000256" key="2">
    <source>
        <dbReference type="ARBA" id="ARBA00022630"/>
    </source>
</evidence>
<evidence type="ECO:0000256" key="3">
    <source>
        <dbReference type="ARBA" id="ARBA00022827"/>
    </source>
</evidence>
<evidence type="ECO:0000256" key="5">
    <source>
        <dbReference type="SAM" id="MobiDB-lite"/>
    </source>
</evidence>
<dbReference type="InterPro" id="IPR050562">
    <property type="entry name" value="FAD_mOase_fung"/>
</dbReference>
<dbReference type="PANTHER" id="PTHR47356:SF2">
    <property type="entry name" value="FAD-BINDING DOMAIN-CONTAINING PROTEIN-RELATED"/>
    <property type="match status" value="1"/>
</dbReference>
<proteinExistence type="inferred from homology"/>
<dbReference type="EMBL" id="JAWDJX010000091">
    <property type="protein sequence ID" value="KAK3046456.1"/>
    <property type="molecule type" value="Genomic_DNA"/>
</dbReference>
<accession>A0AAJ0DAS3</accession>
<name>A0AAJ0DAS3_9PEZI</name>
<keyword evidence="3" id="KW-0274">FAD</keyword>
<organism evidence="7 8">
    <name type="scientific">Extremus antarcticus</name>
    <dbReference type="NCBI Taxonomy" id="702011"/>
    <lineage>
        <taxon>Eukaryota</taxon>
        <taxon>Fungi</taxon>
        <taxon>Dikarya</taxon>
        <taxon>Ascomycota</taxon>
        <taxon>Pezizomycotina</taxon>
        <taxon>Dothideomycetes</taxon>
        <taxon>Dothideomycetidae</taxon>
        <taxon>Mycosphaerellales</taxon>
        <taxon>Extremaceae</taxon>
        <taxon>Extremus</taxon>
    </lineage>
</organism>
<dbReference type="InterPro" id="IPR002938">
    <property type="entry name" value="FAD-bd"/>
</dbReference>
<keyword evidence="8" id="KW-1185">Reference proteome</keyword>
<gene>
    <name evidence="7" type="ORF">LTR09_012040</name>
</gene>
<dbReference type="PRINTS" id="PR00420">
    <property type="entry name" value="RNGMNOXGNASE"/>
</dbReference>
<evidence type="ECO:0000313" key="7">
    <source>
        <dbReference type="EMBL" id="KAK3046456.1"/>
    </source>
</evidence>
<dbReference type="GO" id="GO:0004497">
    <property type="term" value="F:monooxygenase activity"/>
    <property type="evidence" value="ECO:0007669"/>
    <property type="project" value="InterPro"/>
</dbReference>
<dbReference type="Pfam" id="PF01494">
    <property type="entry name" value="FAD_binding_3"/>
    <property type="match status" value="1"/>
</dbReference>
<dbReference type="Proteomes" id="UP001271007">
    <property type="component" value="Unassembled WGS sequence"/>
</dbReference>
<dbReference type="SUPFAM" id="SSF51905">
    <property type="entry name" value="FAD/NAD(P)-binding domain"/>
    <property type="match status" value="1"/>
</dbReference>
<dbReference type="InterPro" id="IPR036188">
    <property type="entry name" value="FAD/NAD-bd_sf"/>
</dbReference>
<evidence type="ECO:0000313" key="8">
    <source>
        <dbReference type="Proteomes" id="UP001271007"/>
    </source>
</evidence>
<feature type="region of interest" description="Disordered" evidence="5">
    <location>
        <begin position="420"/>
        <end position="449"/>
    </location>
</feature>
<dbReference type="AlphaFoldDB" id="A0AAJ0DAS3"/>
<comment type="caution">
    <text evidence="7">The sequence shown here is derived from an EMBL/GenBank/DDBJ whole genome shotgun (WGS) entry which is preliminary data.</text>
</comment>
<evidence type="ECO:0000256" key="4">
    <source>
        <dbReference type="ARBA" id="ARBA00023002"/>
    </source>
</evidence>
<reference evidence="7" key="1">
    <citation type="submission" date="2023-04" db="EMBL/GenBank/DDBJ databases">
        <title>Black Yeasts Isolated from many extreme environments.</title>
        <authorList>
            <person name="Coleine C."/>
            <person name="Stajich J.E."/>
            <person name="Selbmann L."/>
        </authorList>
    </citation>
    <scope>NUCLEOTIDE SEQUENCE</scope>
    <source>
        <strain evidence="7">CCFEE 5312</strain>
    </source>
</reference>
<comment type="similarity">
    <text evidence="1">Belongs to the paxM FAD-dependent monooxygenase family.</text>
</comment>
<evidence type="ECO:0000259" key="6">
    <source>
        <dbReference type="Pfam" id="PF01494"/>
    </source>
</evidence>
<keyword evidence="2" id="KW-0285">Flavoprotein</keyword>
<keyword evidence="4" id="KW-0560">Oxidoreductase</keyword>
<dbReference type="PANTHER" id="PTHR47356">
    <property type="entry name" value="FAD-DEPENDENT MONOOXYGENASE ASQG-RELATED"/>
    <property type="match status" value="1"/>
</dbReference>
<protein>
    <recommendedName>
        <fullName evidence="6">FAD-binding domain-containing protein</fullName>
    </recommendedName>
</protein>